<dbReference type="SMART" id="SM00184">
    <property type="entry name" value="RING"/>
    <property type="match status" value="1"/>
</dbReference>
<keyword evidence="8" id="KW-1185">Reference proteome</keyword>
<evidence type="ECO:0000256" key="4">
    <source>
        <dbReference type="PROSITE-ProRule" id="PRU00175"/>
    </source>
</evidence>
<evidence type="ECO:0000256" key="1">
    <source>
        <dbReference type="ARBA" id="ARBA00022723"/>
    </source>
</evidence>
<dbReference type="EMBL" id="GL732540">
    <property type="protein sequence ID" value="EFX82236.1"/>
    <property type="molecule type" value="Genomic_DNA"/>
</dbReference>
<evidence type="ECO:0000256" key="2">
    <source>
        <dbReference type="ARBA" id="ARBA00022771"/>
    </source>
</evidence>
<organism evidence="7 8">
    <name type="scientific">Daphnia pulex</name>
    <name type="common">Water flea</name>
    <dbReference type="NCBI Taxonomy" id="6669"/>
    <lineage>
        <taxon>Eukaryota</taxon>
        <taxon>Metazoa</taxon>
        <taxon>Ecdysozoa</taxon>
        <taxon>Arthropoda</taxon>
        <taxon>Crustacea</taxon>
        <taxon>Branchiopoda</taxon>
        <taxon>Diplostraca</taxon>
        <taxon>Cladocera</taxon>
        <taxon>Anomopoda</taxon>
        <taxon>Daphniidae</taxon>
        <taxon>Daphnia</taxon>
    </lineage>
</organism>
<dbReference type="InterPro" id="IPR017907">
    <property type="entry name" value="Znf_RING_CS"/>
</dbReference>
<dbReference type="PhylomeDB" id="E9GEC4"/>
<dbReference type="PANTHER" id="PTHR25464">
    <property type="entry name" value="TRIPARTITE MOTIF-CONTAINING PROTEIN 2-LIKE PROTEIN"/>
    <property type="match status" value="1"/>
</dbReference>
<sequence length="511" mass="58502">MTTFGDAEDFATCGVCLYEYDEEIRKPKFLPCFHTVCLECIRKLLSQSQGKKSITCPFCRNISTDPRKDIKEKWILPNNNHALHIIKQKRQIEELTSIVVNPLMHNKNVDAFFNSLEEMLKLKDSRTTKMAMAVQERKKVEKQLDLIMKSIETAREQVQKLQDENNLCLAEMISVMENDVKKTDQTNRQDDLKRSLVFSELKSLFDDSTAADSTETLKLKMEKSVELCEQKLCEATAIASEYELRSKTKIAVYLYDEYDHPIQTLPVFFEGFRFQPFNPSLLNGFQQDLMLLSHAVFSLLKKQNISLKNEQPIAGASKLTSLPPTISNKSKFVLGDLSSKFILRLFKSGRSTGEIHIRPAPTFHPAFVQKLGDFCYKTKKFSTGIDKALSEVFVLFSMTHPQFQPEVPSMIGHCSNENGSFDPLFNYTAYDIHDVGVTLVQTSAGKVIGWSFIFVLEEYAHFIKRDNLHENVLDNVLFGRVVHNNMLEAMTQLSKSKKSERIEYSMTLESQ</sequence>
<dbReference type="SUPFAM" id="SSF57850">
    <property type="entry name" value="RING/U-box"/>
    <property type="match status" value="1"/>
</dbReference>
<evidence type="ECO:0000256" key="5">
    <source>
        <dbReference type="SAM" id="Coils"/>
    </source>
</evidence>
<evidence type="ECO:0000256" key="3">
    <source>
        <dbReference type="ARBA" id="ARBA00022833"/>
    </source>
</evidence>
<dbReference type="InParanoid" id="E9GEC4"/>
<gene>
    <name evidence="7" type="ORF">DAPPUDRAFT_302641</name>
</gene>
<protein>
    <recommendedName>
        <fullName evidence="6">RING-type domain-containing protein</fullName>
    </recommendedName>
</protein>
<evidence type="ECO:0000313" key="8">
    <source>
        <dbReference type="Proteomes" id="UP000000305"/>
    </source>
</evidence>
<feature type="coiled-coil region" evidence="5">
    <location>
        <begin position="137"/>
        <end position="171"/>
    </location>
</feature>
<evidence type="ECO:0000259" key="6">
    <source>
        <dbReference type="PROSITE" id="PS50089"/>
    </source>
</evidence>
<dbReference type="AlphaFoldDB" id="E9GEC4"/>
<dbReference type="InterPro" id="IPR001841">
    <property type="entry name" value="Znf_RING"/>
</dbReference>
<dbReference type="eggNOG" id="KOG2177">
    <property type="taxonomic scope" value="Eukaryota"/>
</dbReference>
<keyword evidence="3" id="KW-0862">Zinc</keyword>
<proteinExistence type="predicted"/>
<dbReference type="KEGG" id="dpx:DAPPUDRAFT_302641"/>
<dbReference type="Proteomes" id="UP000000305">
    <property type="component" value="Unassembled WGS sequence"/>
</dbReference>
<name>E9GEC4_DAPPU</name>
<dbReference type="GO" id="GO:0016567">
    <property type="term" value="P:protein ubiquitination"/>
    <property type="evidence" value="ECO:0000318"/>
    <property type="project" value="GO_Central"/>
</dbReference>
<dbReference type="GO" id="GO:0061630">
    <property type="term" value="F:ubiquitin protein ligase activity"/>
    <property type="evidence" value="ECO:0000318"/>
    <property type="project" value="GO_Central"/>
</dbReference>
<dbReference type="PROSITE" id="PS50089">
    <property type="entry name" value="ZF_RING_2"/>
    <property type="match status" value="1"/>
</dbReference>
<dbReference type="STRING" id="6669.E9GEC4"/>
<keyword evidence="1" id="KW-0479">Metal-binding</keyword>
<dbReference type="InterPro" id="IPR013083">
    <property type="entry name" value="Znf_RING/FYVE/PHD"/>
</dbReference>
<accession>E9GEC4</accession>
<dbReference type="PANTHER" id="PTHR25464:SF2">
    <property type="entry name" value="RING-TYPE DOMAIN-CONTAINING PROTEIN"/>
    <property type="match status" value="1"/>
</dbReference>
<dbReference type="OrthoDB" id="252722at2759"/>
<reference evidence="7 8" key="1">
    <citation type="journal article" date="2011" name="Science">
        <title>The ecoresponsive genome of Daphnia pulex.</title>
        <authorList>
            <person name="Colbourne J.K."/>
            <person name="Pfrender M.E."/>
            <person name="Gilbert D."/>
            <person name="Thomas W.K."/>
            <person name="Tucker A."/>
            <person name="Oakley T.H."/>
            <person name="Tokishita S."/>
            <person name="Aerts A."/>
            <person name="Arnold G.J."/>
            <person name="Basu M.K."/>
            <person name="Bauer D.J."/>
            <person name="Caceres C.E."/>
            <person name="Carmel L."/>
            <person name="Casola C."/>
            <person name="Choi J.H."/>
            <person name="Detter J.C."/>
            <person name="Dong Q."/>
            <person name="Dusheyko S."/>
            <person name="Eads B.D."/>
            <person name="Frohlich T."/>
            <person name="Geiler-Samerotte K.A."/>
            <person name="Gerlach D."/>
            <person name="Hatcher P."/>
            <person name="Jogdeo S."/>
            <person name="Krijgsveld J."/>
            <person name="Kriventseva E.V."/>
            <person name="Kultz D."/>
            <person name="Laforsch C."/>
            <person name="Lindquist E."/>
            <person name="Lopez J."/>
            <person name="Manak J.R."/>
            <person name="Muller J."/>
            <person name="Pangilinan J."/>
            <person name="Patwardhan R.P."/>
            <person name="Pitluck S."/>
            <person name="Pritham E.J."/>
            <person name="Rechtsteiner A."/>
            <person name="Rho M."/>
            <person name="Rogozin I.B."/>
            <person name="Sakarya O."/>
            <person name="Salamov A."/>
            <person name="Schaack S."/>
            <person name="Shapiro H."/>
            <person name="Shiga Y."/>
            <person name="Skalitzky C."/>
            <person name="Smith Z."/>
            <person name="Souvorov A."/>
            <person name="Sung W."/>
            <person name="Tang Z."/>
            <person name="Tsuchiya D."/>
            <person name="Tu H."/>
            <person name="Vos H."/>
            <person name="Wang M."/>
            <person name="Wolf Y.I."/>
            <person name="Yamagata H."/>
            <person name="Yamada T."/>
            <person name="Ye Y."/>
            <person name="Shaw J.R."/>
            <person name="Andrews J."/>
            <person name="Crease T.J."/>
            <person name="Tang H."/>
            <person name="Lucas S.M."/>
            <person name="Robertson H.M."/>
            <person name="Bork P."/>
            <person name="Koonin E.V."/>
            <person name="Zdobnov E.M."/>
            <person name="Grigoriev I.V."/>
            <person name="Lynch M."/>
            <person name="Boore J.L."/>
        </authorList>
    </citation>
    <scope>NUCLEOTIDE SEQUENCE [LARGE SCALE GENOMIC DNA]</scope>
</reference>
<feature type="domain" description="RING-type" evidence="6">
    <location>
        <begin position="13"/>
        <end position="60"/>
    </location>
</feature>
<dbReference type="PROSITE" id="PS00518">
    <property type="entry name" value="ZF_RING_1"/>
    <property type="match status" value="1"/>
</dbReference>
<keyword evidence="2 4" id="KW-0863">Zinc-finger</keyword>
<evidence type="ECO:0000313" key="7">
    <source>
        <dbReference type="EMBL" id="EFX82236.1"/>
    </source>
</evidence>
<keyword evidence="5" id="KW-0175">Coiled coil</keyword>
<dbReference type="Gene3D" id="3.30.40.10">
    <property type="entry name" value="Zinc/RING finger domain, C3HC4 (zinc finger)"/>
    <property type="match status" value="1"/>
</dbReference>
<dbReference type="HOGENOM" id="CLU_033941_0_0_1"/>
<dbReference type="Pfam" id="PF14634">
    <property type="entry name" value="zf-RING_5"/>
    <property type="match status" value="1"/>
</dbReference>
<dbReference type="GO" id="GO:0008270">
    <property type="term" value="F:zinc ion binding"/>
    <property type="evidence" value="ECO:0007669"/>
    <property type="project" value="UniProtKB-KW"/>
</dbReference>